<reference evidence="1 2" key="1">
    <citation type="submission" date="2014-07" db="EMBL/GenBank/DDBJ databases">
        <title>Draft Genome Sequences of Environmental Pseudomonas syringae strains.</title>
        <authorList>
            <person name="Baltrus D.A."/>
            <person name="Berge O."/>
            <person name="Morris C."/>
        </authorList>
    </citation>
    <scope>NUCLEOTIDE SEQUENCE [LARGE SCALE GENOMIC DNA]</scope>
    <source>
        <strain evidence="1 2">GAW0119</strain>
    </source>
</reference>
<dbReference type="AlphaFoldDB" id="A0A085VM17"/>
<name>A0A085VM17_PSESX</name>
<proteinExistence type="predicted"/>
<evidence type="ECO:0000313" key="1">
    <source>
        <dbReference type="EMBL" id="KFE56480.1"/>
    </source>
</evidence>
<dbReference type="Proteomes" id="UP000028631">
    <property type="component" value="Unassembled WGS sequence"/>
</dbReference>
<dbReference type="PATRIC" id="fig|317.175.peg.1908"/>
<accession>A0A085VM17</accession>
<organism evidence="1 2">
    <name type="scientific">Pseudomonas syringae</name>
    <dbReference type="NCBI Taxonomy" id="317"/>
    <lineage>
        <taxon>Bacteria</taxon>
        <taxon>Pseudomonadati</taxon>
        <taxon>Pseudomonadota</taxon>
        <taxon>Gammaproteobacteria</taxon>
        <taxon>Pseudomonadales</taxon>
        <taxon>Pseudomonadaceae</taxon>
        <taxon>Pseudomonas</taxon>
    </lineage>
</organism>
<comment type="caution">
    <text evidence="1">The sequence shown here is derived from an EMBL/GenBank/DDBJ whole genome shotgun (WGS) entry which is preliminary data.</text>
</comment>
<keyword evidence="2" id="KW-1185">Reference proteome</keyword>
<sequence length="70" mass="7959">MHQVSLIQAFEIAISWHVFQRPAFVDKPVVSHEVQQSVCSHASADPLQRVHPLISECNQRNGKQRKNNSV</sequence>
<protein>
    <submittedName>
        <fullName evidence="1">Uncharacterized protein</fullName>
    </submittedName>
</protein>
<gene>
    <name evidence="1" type="ORF">IV01_09195</name>
</gene>
<dbReference type="EMBL" id="JPQU01000027">
    <property type="protein sequence ID" value="KFE56480.1"/>
    <property type="molecule type" value="Genomic_DNA"/>
</dbReference>
<evidence type="ECO:0000313" key="2">
    <source>
        <dbReference type="Proteomes" id="UP000028631"/>
    </source>
</evidence>